<dbReference type="EMBL" id="AP018929">
    <property type="protein sequence ID" value="BBG23741.1"/>
    <property type="molecule type" value="Genomic_DNA"/>
</dbReference>
<accession>A0A510DU67</accession>
<sequence>MKGKDEDVSLPSYGKGIIERQNEEKTFLLEYSFPLFYFRI</sequence>
<organism evidence="1 2">
    <name type="scientific">Sulfuracidifex tepidarius</name>
    <dbReference type="NCBI Taxonomy" id="1294262"/>
    <lineage>
        <taxon>Archaea</taxon>
        <taxon>Thermoproteota</taxon>
        <taxon>Thermoprotei</taxon>
        <taxon>Sulfolobales</taxon>
        <taxon>Sulfolobaceae</taxon>
        <taxon>Sulfuracidifex</taxon>
    </lineage>
</organism>
<proteinExistence type="predicted"/>
<protein>
    <submittedName>
        <fullName evidence="1">Uncharacterized protein</fullName>
    </submittedName>
</protein>
<evidence type="ECO:0000313" key="2">
    <source>
        <dbReference type="Proteomes" id="UP000322983"/>
    </source>
</evidence>
<keyword evidence="2" id="KW-1185">Reference proteome</keyword>
<gene>
    <name evidence="1" type="ORF">IC006_1033</name>
</gene>
<name>A0A510DU67_9CREN</name>
<reference evidence="1 2" key="1">
    <citation type="journal article" date="2020" name="Int. J. Syst. Evol. Microbiol.">
        <title>Sulfuracidifex tepidarius gen. nov., sp. nov. and transfer of Sulfolobus metallicus Huber and Stetter 1992 to the genus Sulfuracidifex as Sulfuracidifex metallicus comb. nov.</title>
        <authorList>
            <person name="Itoh T."/>
            <person name="Miura T."/>
            <person name="Sakai H.D."/>
            <person name="Kato S."/>
            <person name="Ohkuma M."/>
            <person name="Takashina T."/>
        </authorList>
    </citation>
    <scope>NUCLEOTIDE SEQUENCE [LARGE SCALE GENOMIC DNA]</scope>
    <source>
        <strain evidence="1 2">IC-006</strain>
    </source>
</reference>
<dbReference type="KEGG" id="step:IC006_1033"/>
<evidence type="ECO:0000313" key="1">
    <source>
        <dbReference type="EMBL" id="BBG23741.1"/>
    </source>
</evidence>
<dbReference type="AlphaFoldDB" id="A0A510DU67"/>
<dbReference type="Proteomes" id="UP000322983">
    <property type="component" value="Chromosome"/>
</dbReference>